<protein>
    <submittedName>
        <fullName evidence="2">Uncharacterized protein</fullName>
    </submittedName>
</protein>
<proteinExistence type="predicted"/>
<dbReference type="EMBL" id="LAZR01064086">
    <property type="protein sequence ID" value="KKK58231.1"/>
    <property type="molecule type" value="Genomic_DNA"/>
</dbReference>
<accession>A0A0F8ZDW7</accession>
<evidence type="ECO:0000313" key="2">
    <source>
        <dbReference type="EMBL" id="KKK58231.1"/>
    </source>
</evidence>
<name>A0A0F8ZDW7_9ZZZZ</name>
<feature type="region of interest" description="Disordered" evidence="1">
    <location>
        <begin position="130"/>
        <end position="157"/>
    </location>
</feature>
<sequence>MEEIKKLDPLLDDGAGISEELTLHGRKLLIREPPLELRMAWMRVAATAVKEKGEDIENIKLEDIGELTKTIEGSMAVMVDMVIACTYDAETFEPLYSLDQKSKLLDSHNPSGLQQIAAICLGLMSQVEKDESEKSEAPAIIGSSTGSQDESAAPSGS</sequence>
<evidence type="ECO:0000256" key="1">
    <source>
        <dbReference type="SAM" id="MobiDB-lite"/>
    </source>
</evidence>
<gene>
    <name evidence="2" type="ORF">LCGC14_3046520</name>
</gene>
<comment type="caution">
    <text evidence="2">The sequence shown here is derived from an EMBL/GenBank/DDBJ whole genome shotgun (WGS) entry which is preliminary data.</text>
</comment>
<feature type="compositionally biased region" description="Polar residues" evidence="1">
    <location>
        <begin position="142"/>
        <end position="157"/>
    </location>
</feature>
<reference evidence="2" key="1">
    <citation type="journal article" date="2015" name="Nature">
        <title>Complex archaea that bridge the gap between prokaryotes and eukaryotes.</title>
        <authorList>
            <person name="Spang A."/>
            <person name="Saw J.H."/>
            <person name="Jorgensen S.L."/>
            <person name="Zaremba-Niedzwiedzka K."/>
            <person name="Martijn J."/>
            <person name="Lind A.E."/>
            <person name="van Eijk R."/>
            <person name="Schleper C."/>
            <person name="Guy L."/>
            <person name="Ettema T.J."/>
        </authorList>
    </citation>
    <scope>NUCLEOTIDE SEQUENCE</scope>
</reference>
<dbReference type="AlphaFoldDB" id="A0A0F8ZDW7"/>
<organism evidence="2">
    <name type="scientific">marine sediment metagenome</name>
    <dbReference type="NCBI Taxonomy" id="412755"/>
    <lineage>
        <taxon>unclassified sequences</taxon>
        <taxon>metagenomes</taxon>
        <taxon>ecological metagenomes</taxon>
    </lineage>
</organism>